<gene>
    <name evidence="1" type="ORF">TNCV_3166421</name>
</gene>
<evidence type="ECO:0000313" key="1">
    <source>
        <dbReference type="EMBL" id="GFX90811.1"/>
    </source>
</evidence>
<organism evidence="1 2">
    <name type="scientific">Trichonephila clavipes</name>
    <name type="common">Golden silk orbweaver</name>
    <name type="synonym">Nephila clavipes</name>
    <dbReference type="NCBI Taxonomy" id="2585209"/>
    <lineage>
        <taxon>Eukaryota</taxon>
        <taxon>Metazoa</taxon>
        <taxon>Ecdysozoa</taxon>
        <taxon>Arthropoda</taxon>
        <taxon>Chelicerata</taxon>
        <taxon>Arachnida</taxon>
        <taxon>Araneae</taxon>
        <taxon>Araneomorphae</taxon>
        <taxon>Entelegynae</taxon>
        <taxon>Araneoidea</taxon>
        <taxon>Nephilidae</taxon>
        <taxon>Trichonephila</taxon>
    </lineage>
</organism>
<comment type="caution">
    <text evidence="1">The sequence shown here is derived from an EMBL/GenBank/DDBJ whole genome shotgun (WGS) entry which is preliminary data.</text>
</comment>
<dbReference type="Proteomes" id="UP000887159">
    <property type="component" value="Unassembled WGS sequence"/>
</dbReference>
<reference evidence="1" key="1">
    <citation type="submission" date="2020-08" db="EMBL/GenBank/DDBJ databases">
        <title>Multicomponent nature underlies the extraordinary mechanical properties of spider dragline silk.</title>
        <authorList>
            <person name="Kono N."/>
            <person name="Nakamura H."/>
            <person name="Mori M."/>
            <person name="Yoshida Y."/>
            <person name="Ohtoshi R."/>
            <person name="Malay A.D."/>
            <person name="Moran D.A.P."/>
            <person name="Tomita M."/>
            <person name="Numata K."/>
            <person name="Arakawa K."/>
        </authorList>
    </citation>
    <scope>NUCLEOTIDE SEQUENCE</scope>
</reference>
<proteinExistence type="predicted"/>
<name>A0A8X6USG8_TRICX</name>
<dbReference type="AlphaFoldDB" id="A0A8X6USG8"/>
<protein>
    <submittedName>
        <fullName evidence="1">Uncharacterized protein</fullName>
    </submittedName>
</protein>
<keyword evidence="2" id="KW-1185">Reference proteome</keyword>
<dbReference type="EMBL" id="BMAU01021105">
    <property type="protein sequence ID" value="GFX90811.1"/>
    <property type="molecule type" value="Genomic_DNA"/>
</dbReference>
<accession>A0A8X6USG8</accession>
<evidence type="ECO:0000313" key="2">
    <source>
        <dbReference type="Proteomes" id="UP000887159"/>
    </source>
</evidence>
<sequence length="92" mass="10600">MSTYSVCSRRVFGGIEQATHGLLLYGVRRKEVMIEYWVSSIESLRNNDVIRYGRSSMVVRVRIDILFLFGMVTVSNKRQQWSSDNFMGGINS</sequence>